<dbReference type="InterPro" id="IPR004675">
    <property type="entry name" value="AhpD_core"/>
</dbReference>
<reference evidence="2 3" key="1">
    <citation type="submission" date="2017-01" db="EMBL/GenBank/DDBJ databases">
        <title>Genome Sequencing of a Marine Spirillum, Oceanospirillum multiglobuliferum ATCC 33336, from Japan.</title>
        <authorList>
            <person name="Carney J.G."/>
            <person name="Trachtenberg A.M."/>
            <person name="Rheaume B.A."/>
            <person name="Linnane J.D."/>
            <person name="Pitts N.L."/>
            <person name="Mykles D.L."/>
            <person name="Maclea K.S."/>
        </authorList>
    </citation>
    <scope>NUCLEOTIDE SEQUENCE [LARGE SCALE GENOMIC DNA]</scope>
    <source>
        <strain evidence="2 3">ATCC 33336</strain>
    </source>
</reference>
<dbReference type="GO" id="GO:0051920">
    <property type="term" value="F:peroxiredoxin activity"/>
    <property type="evidence" value="ECO:0007669"/>
    <property type="project" value="InterPro"/>
</dbReference>
<protein>
    <submittedName>
        <fullName evidence="2">Alkylhydroperoxidase</fullName>
    </submittedName>
</protein>
<proteinExistence type="predicted"/>
<dbReference type="SUPFAM" id="SSF69118">
    <property type="entry name" value="AhpD-like"/>
    <property type="match status" value="1"/>
</dbReference>
<dbReference type="Gene3D" id="1.20.1290.10">
    <property type="entry name" value="AhpD-like"/>
    <property type="match status" value="1"/>
</dbReference>
<sequence length="153" mass="17301">MTLRANYFELASKAMQILMSQESYLREQFCVSETLTVSIWELVKLRVSQINQCAFCIDMHSKDALSQGENQERIIGLSAWRDMPFYSGAEIAALDWAEQLTSGKAVDDHSYQKVVETLGEKAVVDLTIAINAINSWNRIAKTFKPEVGSYRPT</sequence>
<name>A0A1T4MJ72_9GAMM</name>
<comment type="caution">
    <text evidence="2">The sequence shown here is derived from an EMBL/GenBank/DDBJ whole genome shotgun (WGS) entry which is preliminary data.</text>
</comment>
<organism evidence="2 3">
    <name type="scientific">Oceanospirillum multiglobuliferum</name>
    <dbReference type="NCBI Taxonomy" id="64969"/>
    <lineage>
        <taxon>Bacteria</taxon>
        <taxon>Pseudomonadati</taxon>
        <taxon>Pseudomonadota</taxon>
        <taxon>Gammaproteobacteria</taxon>
        <taxon>Oceanospirillales</taxon>
        <taxon>Oceanospirillaceae</taxon>
        <taxon>Oceanospirillum</taxon>
    </lineage>
</organism>
<keyword evidence="2" id="KW-0575">Peroxidase</keyword>
<dbReference type="RefSeq" id="WP_078744406.1">
    <property type="nucleotide sequence ID" value="NZ_FUXG01000004.1"/>
</dbReference>
<dbReference type="NCBIfam" id="TIGR00778">
    <property type="entry name" value="ahpD_dom"/>
    <property type="match status" value="1"/>
</dbReference>
<evidence type="ECO:0000313" key="2">
    <source>
        <dbReference type="EMBL" id="OPX57001.1"/>
    </source>
</evidence>
<dbReference type="PANTHER" id="PTHR34846:SF10">
    <property type="entry name" value="CYTOPLASMIC PROTEIN"/>
    <property type="match status" value="1"/>
</dbReference>
<evidence type="ECO:0000259" key="1">
    <source>
        <dbReference type="Pfam" id="PF02627"/>
    </source>
</evidence>
<keyword evidence="3" id="KW-1185">Reference proteome</keyword>
<gene>
    <name evidence="2" type="ORF">BTE48_00780</name>
</gene>
<dbReference type="EMBL" id="MTSM01000001">
    <property type="protein sequence ID" value="OPX57001.1"/>
    <property type="molecule type" value="Genomic_DNA"/>
</dbReference>
<dbReference type="Proteomes" id="UP000191418">
    <property type="component" value="Unassembled WGS sequence"/>
</dbReference>
<dbReference type="AlphaFoldDB" id="A0A1T4MJ72"/>
<dbReference type="STRING" id="64969.SAMN02745127_00798"/>
<dbReference type="PANTHER" id="PTHR34846">
    <property type="entry name" value="4-CARBOXYMUCONOLACTONE DECARBOXYLASE FAMILY PROTEIN (AFU_ORTHOLOGUE AFUA_6G11590)"/>
    <property type="match status" value="1"/>
</dbReference>
<dbReference type="OrthoDB" id="9801997at2"/>
<dbReference type="InterPro" id="IPR003779">
    <property type="entry name" value="CMD-like"/>
</dbReference>
<accession>A0A1T4MJ72</accession>
<feature type="domain" description="Carboxymuconolactone decarboxylase-like" evidence="1">
    <location>
        <begin position="35"/>
        <end position="99"/>
    </location>
</feature>
<dbReference type="Pfam" id="PF02627">
    <property type="entry name" value="CMD"/>
    <property type="match status" value="1"/>
</dbReference>
<keyword evidence="2" id="KW-0560">Oxidoreductase</keyword>
<evidence type="ECO:0000313" key="3">
    <source>
        <dbReference type="Proteomes" id="UP000191418"/>
    </source>
</evidence>
<dbReference type="InterPro" id="IPR029032">
    <property type="entry name" value="AhpD-like"/>
</dbReference>